<keyword evidence="1" id="KW-0808">Transferase</keyword>
<reference evidence="1 2" key="1">
    <citation type="submission" date="2016-10" db="EMBL/GenBank/DDBJ databases">
        <authorList>
            <person name="Varghese N."/>
            <person name="Submissions S."/>
        </authorList>
    </citation>
    <scope>NUCLEOTIDE SEQUENCE [LARGE SCALE GENOMIC DNA]</scope>
    <source>
        <strain evidence="1 2">DSM 1361</strain>
    </source>
</reference>
<accession>A0A662ZEK1</accession>
<dbReference type="Proteomes" id="UP000243745">
    <property type="component" value="Unassembled WGS sequence"/>
</dbReference>
<dbReference type="SUPFAM" id="SSF53448">
    <property type="entry name" value="Nucleotide-diphospho-sugar transferases"/>
    <property type="match status" value="1"/>
</dbReference>
<evidence type="ECO:0000313" key="1">
    <source>
        <dbReference type="EMBL" id="SFP05349.1"/>
    </source>
</evidence>
<evidence type="ECO:0000313" key="2">
    <source>
        <dbReference type="Proteomes" id="UP000243745"/>
    </source>
</evidence>
<dbReference type="AlphaFoldDB" id="A0A662ZEK1"/>
<dbReference type="InterPro" id="IPR029044">
    <property type="entry name" value="Nucleotide-diphossugar_trans"/>
</dbReference>
<dbReference type="Gene3D" id="3.90.550.10">
    <property type="entry name" value="Spore Coat Polysaccharide Biosynthesis Protein SpsA, Chain A"/>
    <property type="match status" value="1"/>
</dbReference>
<name>A0A662ZEK1_9GAMM</name>
<protein>
    <submittedName>
        <fullName evidence="1">Glycosyltransferase like family 2</fullName>
    </submittedName>
</protein>
<dbReference type="EMBL" id="FOXF01000003">
    <property type="protein sequence ID" value="SFP05349.1"/>
    <property type="molecule type" value="Genomic_DNA"/>
</dbReference>
<sequence length="327" mass="38765">MKISVAVITINPDREHLSDCLHSIVSQRVIKADEIRIYDSYDDNSVFSIAESYGARVIKYLPNSSSGAKSKMKEPIKYFKTELVKQIVYETRDDDILILLSDDCRIDPSAISELFRYFLKYQDLALIYGRQIAEQDCNYLTKYVHNIFFPITKRDLPLWHLMKIYCSFNFVAYRVKFIKEEGVMPSAEVSEDMFDNIYMSGKLSDKGYRTMYNPLAICHRERELNVFYVYQYTRGLFRFLKSNDWLTEKWWMRKTDLETFFINFKDYIRNYNSIPFVSFYATICFTAAKIGELLAEIDYQRSIKRKTINGKELLATTLFDKENKLYK</sequence>
<dbReference type="RefSeq" id="WP_093140335.1">
    <property type="nucleotide sequence ID" value="NZ_FOXF01000003.1"/>
</dbReference>
<gene>
    <name evidence="1" type="ORF">SAMN02910344_00327</name>
</gene>
<proteinExistence type="predicted"/>
<dbReference type="GO" id="GO:0016740">
    <property type="term" value="F:transferase activity"/>
    <property type="evidence" value="ECO:0007669"/>
    <property type="project" value="UniProtKB-KW"/>
</dbReference>
<keyword evidence="2" id="KW-1185">Reference proteome</keyword>
<organism evidence="1 2">
    <name type="scientific">Ruminobacter amylophilus</name>
    <dbReference type="NCBI Taxonomy" id="867"/>
    <lineage>
        <taxon>Bacteria</taxon>
        <taxon>Pseudomonadati</taxon>
        <taxon>Pseudomonadota</taxon>
        <taxon>Gammaproteobacteria</taxon>
        <taxon>Aeromonadales</taxon>
        <taxon>Succinivibrionaceae</taxon>
        <taxon>Ruminobacter</taxon>
    </lineage>
</organism>
<dbReference type="OrthoDB" id="9811884at2"/>
<dbReference type="Pfam" id="PF13641">
    <property type="entry name" value="Glyco_tranf_2_3"/>
    <property type="match status" value="1"/>
</dbReference>